<dbReference type="EMBL" id="JBHLUB010000028">
    <property type="protein sequence ID" value="MFC0582019.1"/>
    <property type="molecule type" value="Genomic_DNA"/>
</dbReference>
<evidence type="ECO:0008006" key="4">
    <source>
        <dbReference type="Google" id="ProtNLM"/>
    </source>
</evidence>
<evidence type="ECO:0000313" key="3">
    <source>
        <dbReference type="Proteomes" id="UP001589862"/>
    </source>
</evidence>
<reference evidence="2 3" key="1">
    <citation type="submission" date="2024-09" db="EMBL/GenBank/DDBJ databases">
        <authorList>
            <person name="Sun Q."/>
            <person name="Mori K."/>
        </authorList>
    </citation>
    <scope>NUCLEOTIDE SEQUENCE [LARGE SCALE GENOMIC DNA]</scope>
    <source>
        <strain evidence="2 3">NCAIM B.02604</strain>
    </source>
</reference>
<keyword evidence="3" id="KW-1185">Reference proteome</keyword>
<keyword evidence="1" id="KW-1133">Transmembrane helix</keyword>
<organism evidence="2 3">
    <name type="scientific">Micrococcoides hystricis</name>
    <dbReference type="NCBI Taxonomy" id="1572761"/>
    <lineage>
        <taxon>Bacteria</taxon>
        <taxon>Bacillati</taxon>
        <taxon>Actinomycetota</taxon>
        <taxon>Actinomycetes</taxon>
        <taxon>Micrococcales</taxon>
        <taxon>Micrococcaceae</taxon>
        <taxon>Micrococcoides</taxon>
    </lineage>
</organism>
<proteinExistence type="predicted"/>
<keyword evidence="1" id="KW-0812">Transmembrane</keyword>
<dbReference type="RefSeq" id="WP_377458871.1">
    <property type="nucleotide sequence ID" value="NZ_JBHLUB010000028.1"/>
</dbReference>
<dbReference type="Proteomes" id="UP001589862">
    <property type="component" value="Unassembled WGS sequence"/>
</dbReference>
<evidence type="ECO:0000256" key="1">
    <source>
        <dbReference type="SAM" id="Phobius"/>
    </source>
</evidence>
<sequence length="144" mass="16759">MALALAVIGLALGAHGLYRRRKYWRKREVHQTWPEQRDIRLELSIAGSLFILGLLTPLLSLFLYNKSMENLTHNIEQYYEAQDVELRDWNGSWARADLTLADGTRFEDVQVRYDDVEYTPLIWEVLEHRGETATGPDFPTIQLP</sequence>
<comment type="caution">
    <text evidence="2">The sequence shown here is derived from an EMBL/GenBank/DDBJ whole genome shotgun (WGS) entry which is preliminary data.</text>
</comment>
<feature type="transmembrane region" description="Helical" evidence="1">
    <location>
        <begin position="43"/>
        <end position="64"/>
    </location>
</feature>
<protein>
    <recommendedName>
        <fullName evidence="4">DUF3592 domain-containing protein</fullName>
    </recommendedName>
</protein>
<name>A0ABV6PA76_9MICC</name>
<accession>A0ABV6PA76</accession>
<gene>
    <name evidence="2" type="ORF">ACFFFR_06435</name>
</gene>
<evidence type="ECO:0000313" key="2">
    <source>
        <dbReference type="EMBL" id="MFC0582019.1"/>
    </source>
</evidence>
<keyword evidence="1" id="KW-0472">Membrane</keyword>